<comment type="catalytic activity">
    <reaction evidence="6">
        <text>Na(+)(in) + 2 H(+)(out) = Na(+)(out) + 2 H(+)(in)</text>
        <dbReference type="Rhea" id="RHEA:29251"/>
        <dbReference type="ChEBI" id="CHEBI:15378"/>
        <dbReference type="ChEBI" id="CHEBI:29101"/>
    </reaction>
</comment>
<dbReference type="PANTHER" id="PTHR30341">
    <property type="entry name" value="SODIUM ION/PROTON ANTIPORTER NHAA-RELATED"/>
    <property type="match status" value="1"/>
</dbReference>
<feature type="transmembrane region" description="Helical" evidence="6">
    <location>
        <begin position="338"/>
        <end position="361"/>
    </location>
</feature>
<evidence type="ECO:0000256" key="2">
    <source>
        <dbReference type="ARBA" id="ARBA00022475"/>
    </source>
</evidence>
<keyword evidence="4 6" id="KW-1133">Transmembrane helix</keyword>
<reference evidence="7 8" key="1">
    <citation type="submission" date="2013-11" db="EMBL/GenBank/DDBJ databases">
        <title>Single cell genomics of uncultured Tannerella BU063 (oral taxon 286).</title>
        <authorList>
            <person name="Beall C.J."/>
            <person name="Campbell A.G."/>
            <person name="Griffen A.L."/>
            <person name="Podar M."/>
            <person name="Leys E.J."/>
        </authorList>
    </citation>
    <scope>NUCLEOTIDE SEQUENCE [LARGE SCALE GENOMIC DNA]</scope>
    <source>
        <strain evidence="7">Cell 2</strain>
    </source>
</reference>
<feature type="transmembrane region" description="Helical" evidence="6">
    <location>
        <begin position="64"/>
        <end position="84"/>
    </location>
</feature>
<organism evidence="7 8">
    <name type="scientific">Tannerella sp. oral taxon BU063 isolate Cell 2</name>
    <dbReference type="NCBI Taxonomy" id="1411148"/>
    <lineage>
        <taxon>Bacteria</taxon>
        <taxon>Pseudomonadati</taxon>
        <taxon>Bacteroidota</taxon>
        <taxon>Bacteroidia</taxon>
        <taxon>Bacteroidales</taxon>
        <taxon>Tannerellaceae</taxon>
        <taxon>Tannerella</taxon>
    </lineage>
</organism>
<comment type="similarity">
    <text evidence="6">Belongs to the NhaA Na(+)/H(+) (TC 2.A.33) antiporter family.</text>
</comment>
<dbReference type="Pfam" id="PF06965">
    <property type="entry name" value="Na_H_antiport_1"/>
    <property type="match status" value="1"/>
</dbReference>
<evidence type="ECO:0000256" key="1">
    <source>
        <dbReference type="ARBA" id="ARBA00004429"/>
    </source>
</evidence>
<feature type="transmembrane region" description="Helical" evidence="6">
    <location>
        <begin position="130"/>
        <end position="150"/>
    </location>
</feature>
<evidence type="ECO:0000313" key="8">
    <source>
        <dbReference type="Proteomes" id="UP000018837"/>
    </source>
</evidence>
<dbReference type="InterPro" id="IPR004670">
    <property type="entry name" value="NhaA"/>
</dbReference>
<feature type="transmembrane region" description="Helical" evidence="6">
    <location>
        <begin position="189"/>
        <end position="210"/>
    </location>
</feature>
<evidence type="ECO:0000256" key="5">
    <source>
        <dbReference type="ARBA" id="ARBA00023136"/>
    </source>
</evidence>
<accession>W2C4M7</accession>
<feature type="transmembrane region" description="Helical" evidence="6">
    <location>
        <begin position="162"/>
        <end position="183"/>
    </location>
</feature>
<feature type="transmembrane region" description="Helical" evidence="6">
    <location>
        <begin position="104"/>
        <end position="124"/>
    </location>
</feature>
<proteinExistence type="inferred from homology"/>
<dbReference type="NCBIfam" id="TIGR00773">
    <property type="entry name" value="NhaA"/>
    <property type="match status" value="1"/>
</dbReference>
<dbReference type="GO" id="GO:0005886">
    <property type="term" value="C:plasma membrane"/>
    <property type="evidence" value="ECO:0007669"/>
    <property type="project" value="UniProtKB-SubCell"/>
</dbReference>
<keyword evidence="6" id="KW-0739">Sodium transport</keyword>
<dbReference type="GO" id="GO:0015385">
    <property type="term" value="F:sodium:proton antiporter activity"/>
    <property type="evidence" value="ECO:0007669"/>
    <property type="project" value="UniProtKB-UniRule"/>
</dbReference>
<feature type="transmembrane region" description="Helical" evidence="6">
    <location>
        <begin position="381"/>
        <end position="400"/>
    </location>
</feature>
<dbReference type="AlphaFoldDB" id="W2C4M7"/>
<keyword evidence="6" id="KW-0915">Sodium</keyword>
<dbReference type="Gene3D" id="1.20.1530.10">
    <property type="entry name" value="Na+/H+ antiporter like domain"/>
    <property type="match status" value="1"/>
</dbReference>
<sequence>MITKIRSLSRFVTQKPNASLLLFLTTIAAVVLANSPLVDAYNSCLEYPLDFRFDNFIFFPHHGQPMSLTTFVNDAFMAIFFFVVGMEIKQELLVGELSSARKALLPVIAACGGMIVPVLVYLSVCHSGPAAHGAAIPMATDIAFALAALGALGSRVPLSLRVFLTALAVVDDIGGIIVIAIFYSGHVAATPLLIALGVLVFLTIGGRLGIQHALFFYTGFFVVWYLFTQAGIHPTIAGVLVAFTVPARPKVKLDSFADNMRDHLASLDFTQARHAGKSTVLSPGQVLVLTNIHRLAAHTVSPLQSLVERLNPVVNYLILPLFAFVNAGVQFGGFDLSALAGIPLAIFLGLFVGKTIGIFTFSYLAAKARIVSISPEITKRALFGVSILGGIGFTVSLFIANLSFAAVPDIGDELLNEAKLGIFVGSLVSGIVGYFFLKHQLPERD</sequence>
<dbReference type="EMBL" id="AYUF01000482">
    <property type="protein sequence ID" value="ETK01411.1"/>
    <property type="molecule type" value="Genomic_DNA"/>
</dbReference>
<evidence type="ECO:0000313" key="7">
    <source>
        <dbReference type="EMBL" id="ETK01411.1"/>
    </source>
</evidence>
<dbReference type="Proteomes" id="UP000018837">
    <property type="component" value="Unassembled WGS sequence"/>
</dbReference>
<comment type="caution">
    <text evidence="7">The sequence shown here is derived from an EMBL/GenBank/DDBJ whole genome shotgun (WGS) entry which is preliminary data.</text>
</comment>
<keyword evidence="2 6" id="KW-1003">Cell membrane</keyword>
<dbReference type="PANTHER" id="PTHR30341:SF0">
    <property type="entry name" value="NA(+)_H(+) ANTIPORTER NHAA"/>
    <property type="match status" value="1"/>
</dbReference>
<dbReference type="PATRIC" id="fig|1411148.3.peg.1603"/>
<keyword evidence="3 6" id="KW-0812">Transmembrane</keyword>
<evidence type="ECO:0000256" key="3">
    <source>
        <dbReference type="ARBA" id="ARBA00022692"/>
    </source>
</evidence>
<dbReference type="HAMAP" id="MF_01844">
    <property type="entry name" value="NhaA"/>
    <property type="match status" value="1"/>
</dbReference>
<keyword evidence="6" id="KW-0050">Antiport</keyword>
<keyword evidence="6" id="KW-0813">Transport</keyword>
<evidence type="ECO:0000256" key="4">
    <source>
        <dbReference type="ARBA" id="ARBA00022989"/>
    </source>
</evidence>
<feature type="transmembrane region" description="Helical" evidence="6">
    <location>
        <begin position="420"/>
        <end position="437"/>
    </location>
</feature>
<keyword evidence="6" id="KW-0406">Ion transport</keyword>
<comment type="subcellular location">
    <subcellularLocation>
        <location evidence="1">Cell inner membrane</location>
        <topology evidence="1">Multi-pass membrane protein</topology>
    </subcellularLocation>
    <subcellularLocation>
        <location evidence="6">Cell membrane</location>
        <topology evidence="6">Multi-pass membrane protein</topology>
    </subcellularLocation>
</comment>
<keyword evidence="5 6" id="KW-0472">Membrane</keyword>
<name>W2C4M7_9BACT</name>
<gene>
    <name evidence="6" type="primary">nhaA</name>
    <name evidence="7" type="ORF">N425_09995</name>
</gene>
<protein>
    <recommendedName>
        <fullName evidence="6">Na(+)/H(+) antiporter NhaA</fullName>
    </recommendedName>
    <alternativeName>
        <fullName evidence="6">Sodium/proton antiporter NhaA</fullName>
    </alternativeName>
</protein>
<comment type="function">
    <text evidence="6">Na(+)/H(+) antiporter that extrudes sodium in exchange for external protons.</text>
</comment>
<comment type="caution">
    <text evidence="6">Lacks conserved residue(s) required for the propagation of feature annotation.</text>
</comment>
<dbReference type="GO" id="GO:0006885">
    <property type="term" value="P:regulation of pH"/>
    <property type="evidence" value="ECO:0007669"/>
    <property type="project" value="UniProtKB-UniRule"/>
</dbReference>
<dbReference type="InterPro" id="IPR023171">
    <property type="entry name" value="Na/H_antiporter_dom_sf"/>
</dbReference>
<evidence type="ECO:0000256" key="6">
    <source>
        <dbReference type="HAMAP-Rule" id="MF_01844"/>
    </source>
</evidence>